<feature type="transmembrane region" description="Helical" evidence="1">
    <location>
        <begin position="618"/>
        <end position="637"/>
    </location>
</feature>
<feature type="transmembrane region" description="Helical" evidence="1">
    <location>
        <begin position="594"/>
        <end position="612"/>
    </location>
</feature>
<dbReference type="GO" id="GO:0016874">
    <property type="term" value="F:ligase activity"/>
    <property type="evidence" value="ECO:0007669"/>
    <property type="project" value="UniProtKB-KW"/>
</dbReference>
<feature type="transmembrane region" description="Helical" evidence="1">
    <location>
        <begin position="73"/>
        <end position="90"/>
    </location>
</feature>
<organism evidence="2 3">
    <name type="scientific">Candidatus Accumulibacter appositus</name>
    <dbReference type="NCBI Taxonomy" id="1454003"/>
    <lineage>
        <taxon>Bacteria</taxon>
        <taxon>Pseudomonadati</taxon>
        <taxon>Pseudomonadota</taxon>
        <taxon>Betaproteobacteria</taxon>
        <taxon>Candidatus Accumulibacter</taxon>
    </lineage>
</organism>
<dbReference type="Proteomes" id="UP000021816">
    <property type="component" value="Unassembled WGS sequence"/>
</dbReference>
<keyword evidence="1" id="KW-0472">Membrane</keyword>
<feature type="transmembrane region" description="Helical" evidence="1">
    <location>
        <begin position="110"/>
        <end position="128"/>
    </location>
</feature>
<evidence type="ECO:0000313" key="3">
    <source>
        <dbReference type="Proteomes" id="UP000021816"/>
    </source>
</evidence>
<reference evidence="2 3" key="1">
    <citation type="submission" date="2014-02" db="EMBL/GenBank/DDBJ databases">
        <title>Expanding our view of genomic diversity in Candidatus Accumulibacter clades.</title>
        <authorList>
            <person name="Skennerton C.T."/>
            <person name="Barr J.J."/>
            <person name="Slater F.R."/>
            <person name="Bond P.L."/>
            <person name="Tyson G.W."/>
        </authorList>
    </citation>
    <scope>NUCLEOTIDE SEQUENCE [LARGE SCALE GENOMIC DNA]</scope>
    <source>
        <strain evidence="3">BA-92</strain>
    </source>
</reference>
<keyword evidence="1" id="KW-0812">Transmembrane</keyword>
<protein>
    <submittedName>
        <fullName evidence="2">Lipid A core-O-antigen ligase</fullName>
    </submittedName>
</protein>
<dbReference type="Gene3D" id="2.60.120.260">
    <property type="entry name" value="Galactose-binding domain-like"/>
    <property type="match status" value="1"/>
</dbReference>
<comment type="caution">
    <text evidence="2">The sequence shown here is derived from an EMBL/GenBank/DDBJ whole genome shotgun (WGS) entry which is preliminary data.</text>
</comment>
<evidence type="ECO:0000313" key="2">
    <source>
        <dbReference type="EMBL" id="EXI78341.1"/>
    </source>
</evidence>
<dbReference type="AlphaFoldDB" id="A0A011NSK5"/>
<keyword evidence="1" id="KW-1133">Transmembrane helix</keyword>
<dbReference type="STRING" id="1454003.AW10_03116"/>
<accession>A0A011NSK5</accession>
<feature type="transmembrane region" description="Helical" evidence="1">
    <location>
        <begin position="255"/>
        <end position="288"/>
    </location>
</feature>
<dbReference type="PANTHER" id="PTHR37422:SF13">
    <property type="entry name" value="LIPOPOLYSACCHARIDE BIOSYNTHESIS PROTEIN PA4999-RELATED"/>
    <property type="match status" value="1"/>
</dbReference>
<feature type="transmembrane region" description="Helical" evidence="1">
    <location>
        <begin position="563"/>
        <end position="582"/>
    </location>
</feature>
<feature type="transmembrane region" description="Helical" evidence="1">
    <location>
        <begin position="26"/>
        <end position="42"/>
    </location>
</feature>
<dbReference type="EMBL" id="JEMX01000074">
    <property type="protein sequence ID" value="EXI78341.1"/>
    <property type="molecule type" value="Genomic_DNA"/>
</dbReference>
<name>A0A011NSK5_9PROT</name>
<proteinExistence type="predicted"/>
<evidence type="ECO:0000256" key="1">
    <source>
        <dbReference type="SAM" id="Phobius"/>
    </source>
</evidence>
<dbReference type="InterPro" id="IPR051533">
    <property type="entry name" value="WaaL-like"/>
</dbReference>
<keyword evidence="2" id="KW-0436">Ligase</keyword>
<sequence>MSCLHGSVAALAGVLGLFIAQHHPLWPYLLSVAFVAWALAVARQPSIFLLVLPALLPVASFSAWTGWIGIEEFDLLVLAAVSGGHAYLAVESRRGGDRSPAHACFRLARIALGALAVSYAVALLRGLSDADGHLLGWFQGYEEPLNSLRAGKSFVFALLLLPLLRRLQECAADLAASRLAAGVATGLGLVAVAILCERSAYPGLFDFSLPYRSSALFWEMHVGGAALDGYLALTVPFAVYAVLRASDAWRWSVAAALAVVVGYACLTSFSRSVYLGVGLSLALLAWRLSVPGPWSPRVLPPAEPWRVWGGRLLLAVLVCEVIAVFGFGDFMSRRMAASDRDLGSRLQHWSAGLGLLRTPSELLLGRGLGRFPVNYSQAVPERAIPGRLRVVDDRQTGDAYLQLSGPPQNALRQGAFEVLQRVSPPLDGAYTLALDLRAPQAASLRVAVCQRHLLYDASCSGTVVSVPGGDRQWRHFSLQFAARSTSASGVSSPAFGFLSLRLLPGSGDSVDLDQLQLFDAAGRQLLHNGDFSGGLAHWFFAGHHYFVPWHIDNLFLEMLIDQGVGGLLPLLALLALAWVNLLRGPGRNHVLAPYLLAALTAFMVVGVFSSLLDMPRAAFLFFLLLCFALFLTGHAVADRRGERCLPPFSGQDRRDSL</sequence>
<dbReference type="PATRIC" id="fig|1454003.3.peg.3171"/>
<dbReference type="PANTHER" id="PTHR37422">
    <property type="entry name" value="TEICHURONIC ACID BIOSYNTHESIS PROTEIN TUAE"/>
    <property type="match status" value="1"/>
</dbReference>
<feature type="transmembrane region" description="Helical" evidence="1">
    <location>
        <begin position="308"/>
        <end position="330"/>
    </location>
</feature>
<feature type="transmembrane region" description="Helical" evidence="1">
    <location>
        <begin position="179"/>
        <end position="201"/>
    </location>
</feature>
<gene>
    <name evidence="2" type="ORF">AW10_03116</name>
</gene>
<feature type="transmembrane region" description="Helical" evidence="1">
    <location>
        <begin position="47"/>
        <end position="67"/>
    </location>
</feature>
<feature type="transmembrane region" description="Helical" evidence="1">
    <location>
        <begin position="221"/>
        <end position="243"/>
    </location>
</feature>